<dbReference type="SMART" id="SM00448">
    <property type="entry name" value="REC"/>
    <property type="match status" value="1"/>
</dbReference>
<evidence type="ECO:0000256" key="2">
    <source>
        <dbReference type="PROSITE-ProRule" id="PRU00169"/>
    </source>
</evidence>
<gene>
    <name evidence="4" type="ORF">DQK91_22040</name>
</gene>
<feature type="non-terminal residue" evidence="4">
    <location>
        <position position="1"/>
    </location>
</feature>
<dbReference type="OrthoDB" id="9816343at2"/>
<comment type="caution">
    <text evidence="4">The sequence shown here is derived from an EMBL/GenBank/DDBJ whole genome shotgun (WGS) entry which is preliminary data.</text>
</comment>
<protein>
    <recommendedName>
        <fullName evidence="3">Response regulatory domain-containing protein</fullName>
    </recommendedName>
</protein>
<dbReference type="CDD" id="cd17546">
    <property type="entry name" value="REC_hyHK_CKI1_RcsC-like"/>
    <property type="match status" value="1"/>
</dbReference>
<feature type="modified residue" description="4-aspartylphosphate" evidence="2">
    <location>
        <position position="37"/>
    </location>
</feature>
<dbReference type="InterPro" id="IPR011006">
    <property type="entry name" value="CheY-like_superfamily"/>
</dbReference>
<keyword evidence="1 2" id="KW-0597">Phosphoprotein</keyword>
<dbReference type="AlphaFoldDB" id="A0A6P1ZAW9"/>
<dbReference type="PANTHER" id="PTHR45339:SF5">
    <property type="entry name" value="HISTIDINE KINASE"/>
    <property type="match status" value="1"/>
</dbReference>
<dbReference type="Gene3D" id="3.40.50.2300">
    <property type="match status" value="1"/>
</dbReference>
<feature type="domain" description="Response regulatory" evidence="3">
    <location>
        <begin position="1"/>
        <end position="96"/>
    </location>
</feature>
<dbReference type="EMBL" id="QMIF01000070">
    <property type="protein sequence ID" value="TVM29350.1"/>
    <property type="molecule type" value="Genomic_DNA"/>
</dbReference>
<evidence type="ECO:0000313" key="4">
    <source>
        <dbReference type="EMBL" id="TVM29350.1"/>
    </source>
</evidence>
<dbReference type="Proteomes" id="UP000434052">
    <property type="component" value="Unassembled WGS sequence"/>
</dbReference>
<evidence type="ECO:0000259" key="3">
    <source>
        <dbReference type="PROSITE" id="PS50110"/>
    </source>
</evidence>
<dbReference type="GO" id="GO:0000160">
    <property type="term" value="P:phosphorelay signal transduction system"/>
    <property type="evidence" value="ECO:0007669"/>
    <property type="project" value="InterPro"/>
</dbReference>
<organism evidence="4 5">
    <name type="scientific">Oceanidesulfovibrio marinus</name>
    <dbReference type="NCBI Taxonomy" id="370038"/>
    <lineage>
        <taxon>Bacteria</taxon>
        <taxon>Pseudomonadati</taxon>
        <taxon>Thermodesulfobacteriota</taxon>
        <taxon>Desulfovibrionia</taxon>
        <taxon>Desulfovibrionales</taxon>
        <taxon>Desulfovibrionaceae</taxon>
        <taxon>Oceanidesulfovibrio</taxon>
    </lineage>
</organism>
<proteinExistence type="predicted"/>
<dbReference type="PROSITE" id="PS50110">
    <property type="entry name" value="RESPONSE_REGULATORY"/>
    <property type="match status" value="1"/>
</dbReference>
<evidence type="ECO:0000256" key="1">
    <source>
        <dbReference type="ARBA" id="ARBA00022553"/>
    </source>
</evidence>
<name>A0A6P1ZAW9_9BACT</name>
<sequence length="96" mass="10883">FAQLILRREGHEVVTVGNGKDALEVLSRQTFEVVLMDVRMPGRDGVEATKRIRYGEACVLDSEIPIVAMPAHTSIDDRALFRRVGMDCYFSKPMNW</sequence>
<dbReference type="Pfam" id="PF00072">
    <property type="entry name" value="Response_reg"/>
    <property type="match status" value="1"/>
</dbReference>
<reference evidence="4 5" key="1">
    <citation type="submission" date="2018-06" db="EMBL/GenBank/DDBJ databases">
        <title>Complete genome of Desulfovibrio marinus P48SEP.</title>
        <authorList>
            <person name="Crispim J.S."/>
            <person name="Vidigal P.M.P."/>
            <person name="Silva L.C.F."/>
            <person name="Araujo L.C."/>
            <person name="Laguardia C.N."/>
            <person name="Dias R.S."/>
            <person name="Sousa M.P."/>
            <person name="Paula S.O."/>
            <person name="Silva C."/>
        </authorList>
    </citation>
    <scope>NUCLEOTIDE SEQUENCE [LARGE SCALE GENOMIC DNA]</scope>
    <source>
        <strain evidence="4 5">P48SEP</strain>
    </source>
</reference>
<dbReference type="RefSeq" id="WP_144307537.1">
    <property type="nucleotide sequence ID" value="NZ_QMIF01000070.1"/>
</dbReference>
<dbReference type="InterPro" id="IPR001789">
    <property type="entry name" value="Sig_transdc_resp-reg_receiver"/>
</dbReference>
<evidence type="ECO:0000313" key="5">
    <source>
        <dbReference type="Proteomes" id="UP000434052"/>
    </source>
</evidence>
<dbReference type="SUPFAM" id="SSF52172">
    <property type="entry name" value="CheY-like"/>
    <property type="match status" value="1"/>
</dbReference>
<accession>A0A6P1ZAW9</accession>
<dbReference type="PANTHER" id="PTHR45339">
    <property type="entry name" value="HYBRID SIGNAL TRANSDUCTION HISTIDINE KINASE J"/>
    <property type="match status" value="1"/>
</dbReference>